<keyword evidence="7" id="KW-1185">Reference proteome</keyword>
<reference evidence="6 7" key="1">
    <citation type="journal article" date="2016" name="Proc. Natl. Acad. Sci. U.S.A.">
        <title>Comparative genomics of biotechnologically important yeasts.</title>
        <authorList>
            <person name="Riley R."/>
            <person name="Haridas S."/>
            <person name="Wolfe K.H."/>
            <person name="Lopes M.R."/>
            <person name="Hittinger C.T."/>
            <person name="Goeker M."/>
            <person name="Salamov A.A."/>
            <person name="Wisecaver J.H."/>
            <person name="Long T.M."/>
            <person name="Calvey C.H."/>
            <person name="Aerts A.L."/>
            <person name="Barry K.W."/>
            <person name="Choi C."/>
            <person name="Clum A."/>
            <person name="Coughlan A.Y."/>
            <person name="Deshpande S."/>
            <person name="Douglass A.P."/>
            <person name="Hanson S.J."/>
            <person name="Klenk H.-P."/>
            <person name="LaButti K.M."/>
            <person name="Lapidus A."/>
            <person name="Lindquist E.A."/>
            <person name="Lipzen A.M."/>
            <person name="Meier-Kolthoff J.P."/>
            <person name="Ohm R.A."/>
            <person name="Otillar R.P."/>
            <person name="Pangilinan J.L."/>
            <person name="Peng Y."/>
            <person name="Rokas A."/>
            <person name="Rosa C.A."/>
            <person name="Scheuner C."/>
            <person name="Sibirny A.A."/>
            <person name="Slot J.C."/>
            <person name="Stielow J.B."/>
            <person name="Sun H."/>
            <person name="Kurtzman C.P."/>
            <person name="Blackwell M."/>
            <person name="Grigoriev I.V."/>
            <person name="Jeffries T.W."/>
        </authorList>
    </citation>
    <scope>NUCLEOTIDE SEQUENCE [LARGE SCALE GENOMIC DNA]</scope>
    <source>
        <strain evidence="6 7">DSM 6958</strain>
    </source>
</reference>
<evidence type="ECO:0000256" key="3">
    <source>
        <dbReference type="SAM" id="MobiDB-lite"/>
    </source>
</evidence>
<dbReference type="GO" id="GO:0005730">
    <property type="term" value="C:nucleolus"/>
    <property type="evidence" value="ECO:0007669"/>
    <property type="project" value="TreeGrafter"/>
</dbReference>
<accession>A0A1E3PM96</accession>
<organism evidence="6 7">
    <name type="scientific">Nadsonia fulvescens var. elongata DSM 6958</name>
    <dbReference type="NCBI Taxonomy" id="857566"/>
    <lineage>
        <taxon>Eukaryota</taxon>
        <taxon>Fungi</taxon>
        <taxon>Dikarya</taxon>
        <taxon>Ascomycota</taxon>
        <taxon>Saccharomycotina</taxon>
        <taxon>Dipodascomycetes</taxon>
        <taxon>Dipodascales</taxon>
        <taxon>Dipodascales incertae sedis</taxon>
        <taxon>Nadsonia</taxon>
    </lineage>
</organism>
<evidence type="ECO:0000256" key="1">
    <source>
        <dbReference type="ARBA" id="ARBA00008966"/>
    </source>
</evidence>
<feature type="compositionally biased region" description="Basic and acidic residues" evidence="3">
    <location>
        <begin position="61"/>
        <end position="73"/>
    </location>
</feature>
<dbReference type="GO" id="GO:0000462">
    <property type="term" value="P:maturation of SSU-rRNA from tricistronic rRNA transcript (SSU-rRNA, 5.8S rRNA, LSU-rRNA)"/>
    <property type="evidence" value="ECO:0007669"/>
    <property type="project" value="TreeGrafter"/>
</dbReference>
<protein>
    <recommendedName>
        <fullName evidence="2">Protein BFR2</fullName>
    </recommendedName>
</protein>
<feature type="domain" description="AATF leucine zipper-containing" evidence="5">
    <location>
        <begin position="167"/>
        <end position="297"/>
    </location>
</feature>
<sequence length="508" mass="57124">MAKLSLSEQLAAISTPKPADFDVEDIESKNNQSEDEGNTFGFNDQDEEKAREHYVAVGKSSIRDDGIKVDNKKYNGGKVSRQNLYDDEEGSEEGSEEESEEESGEESGEQEEDSDNENQSGEKEAPKEDIAPELSTEEKLQRATLKALLDAEKTTMLKTLKQSNKSDSMKGLAVKNQLDFYENLLDLRIQLQKPLGLSNCLPINAEKTTKVIEDSNEDMSSVKKSVEKAKETVFNLLDKISQIRLQLLAADNIQVDSITLPEPSKKRKLESYIASTTALDNKLSGYRSRILTKWSQKIQQSSGSSALQSTKFKSINQTADIQVNSILADMDRLVKRTCINRGEYKILGEEEEKTTEVTDQKKNYTKRDQKADNTSTENPYIFDDTDFYRTLLKDLIDRRMIDSAANSAANPNALKWSVSAKSKSKKQVDTKASKGRKLRYHVQEKVQNFAAPKTNVFSWGDEQIDELFSGLLGVSMKVYDDETDSEGEVKVHDDEEEEFVNDGLKIFG</sequence>
<feature type="domain" description="Apoptosis-antagonizing transcription factor C-terminal" evidence="4">
    <location>
        <begin position="388"/>
        <end position="472"/>
    </location>
</feature>
<evidence type="ECO:0000259" key="4">
    <source>
        <dbReference type="Pfam" id="PF08164"/>
    </source>
</evidence>
<dbReference type="AlphaFoldDB" id="A0A1E3PM96"/>
<evidence type="ECO:0000256" key="2">
    <source>
        <dbReference type="ARBA" id="ARBA00013850"/>
    </source>
</evidence>
<dbReference type="OrthoDB" id="5783963at2759"/>
<gene>
    <name evidence="6" type="ORF">NADFUDRAFT_50471</name>
</gene>
<dbReference type="InterPro" id="IPR039223">
    <property type="entry name" value="AATF/Bfr2"/>
</dbReference>
<dbReference type="PANTHER" id="PTHR15565:SF0">
    <property type="entry name" value="PROTEIN AATF"/>
    <property type="match status" value="1"/>
</dbReference>
<evidence type="ECO:0000313" key="7">
    <source>
        <dbReference type="Proteomes" id="UP000095009"/>
    </source>
</evidence>
<feature type="region of interest" description="Disordered" evidence="3">
    <location>
        <begin position="1"/>
        <end position="138"/>
    </location>
</feature>
<proteinExistence type="inferred from homology"/>
<dbReference type="EMBL" id="KV454408">
    <property type="protein sequence ID" value="ODQ66555.1"/>
    <property type="molecule type" value="Genomic_DNA"/>
</dbReference>
<feature type="compositionally biased region" description="Basic and acidic residues" evidence="3">
    <location>
        <begin position="352"/>
        <end position="371"/>
    </location>
</feature>
<dbReference type="Pfam" id="PF13339">
    <property type="entry name" value="AATF-Che1"/>
    <property type="match status" value="1"/>
</dbReference>
<feature type="compositionally biased region" description="Acidic residues" evidence="3">
    <location>
        <begin position="85"/>
        <end position="116"/>
    </location>
</feature>
<comment type="similarity">
    <text evidence="1">Belongs to the AATF family.</text>
</comment>
<name>A0A1E3PM96_9ASCO</name>
<feature type="region of interest" description="Disordered" evidence="3">
    <location>
        <begin position="352"/>
        <end position="374"/>
    </location>
</feature>
<dbReference type="InterPro" id="IPR012617">
    <property type="entry name" value="AATF_C"/>
</dbReference>
<dbReference type="InterPro" id="IPR025160">
    <property type="entry name" value="AATF"/>
</dbReference>
<evidence type="ECO:0000313" key="6">
    <source>
        <dbReference type="EMBL" id="ODQ66555.1"/>
    </source>
</evidence>
<dbReference type="STRING" id="857566.A0A1E3PM96"/>
<dbReference type="Proteomes" id="UP000095009">
    <property type="component" value="Unassembled WGS sequence"/>
</dbReference>
<feature type="compositionally biased region" description="Basic and acidic residues" evidence="3">
    <location>
        <begin position="120"/>
        <end position="138"/>
    </location>
</feature>
<evidence type="ECO:0000259" key="5">
    <source>
        <dbReference type="Pfam" id="PF13339"/>
    </source>
</evidence>
<dbReference type="Pfam" id="PF08164">
    <property type="entry name" value="TRAUB"/>
    <property type="match status" value="1"/>
</dbReference>
<dbReference type="PANTHER" id="PTHR15565">
    <property type="entry name" value="AATF PROTEIN APOPTOSIS ANTAGONIZING TRANSCRIPTION FACTOR"/>
    <property type="match status" value="1"/>
</dbReference>